<dbReference type="RefSeq" id="WP_203150814.1">
    <property type="nucleotide sequence ID" value="NZ_JAEVHL010000171.1"/>
</dbReference>
<dbReference type="PROSITE" id="PS50893">
    <property type="entry name" value="ABC_TRANSPORTER_2"/>
    <property type="match status" value="1"/>
</dbReference>
<accession>A0ABS1YM97</accession>
<evidence type="ECO:0000256" key="1">
    <source>
        <dbReference type="ARBA" id="ARBA00022448"/>
    </source>
</evidence>
<feature type="domain" description="ABC transporter" evidence="4">
    <location>
        <begin position="7"/>
        <end position="239"/>
    </location>
</feature>
<dbReference type="SUPFAM" id="SSF52540">
    <property type="entry name" value="P-loop containing nucleoside triphosphate hydrolases"/>
    <property type="match status" value="1"/>
</dbReference>
<protein>
    <submittedName>
        <fullName evidence="5">ABC transporter ATP-binding protein</fullName>
    </submittedName>
</protein>
<evidence type="ECO:0000256" key="2">
    <source>
        <dbReference type="ARBA" id="ARBA00022741"/>
    </source>
</evidence>
<keyword evidence="6" id="KW-1185">Reference proteome</keyword>
<dbReference type="InterPro" id="IPR017871">
    <property type="entry name" value="ABC_transporter-like_CS"/>
</dbReference>
<dbReference type="InterPro" id="IPR003593">
    <property type="entry name" value="AAA+_ATPase"/>
</dbReference>
<comment type="caution">
    <text evidence="5">The sequence shown here is derived from an EMBL/GenBank/DDBJ whole genome shotgun (WGS) entry which is preliminary data.</text>
</comment>
<dbReference type="PANTHER" id="PTHR24220">
    <property type="entry name" value="IMPORT ATP-BINDING PROTEIN"/>
    <property type="match status" value="1"/>
</dbReference>
<evidence type="ECO:0000313" key="6">
    <source>
        <dbReference type="Proteomes" id="UP000622245"/>
    </source>
</evidence>
<keyword evidence="1" id="KW-0813">Transport</keyword>
<dbReference type="InterPro" id="IPR017911">
    <property type="entry name" value="MacB-like_ATP-bd"/>
</dbReference>
<dbReference type="InterPro" id="IPR027417">
    <property type="entry name" value="P-loop_NTPase"/>
</dbReference>
<dbReference type="InterPro" id="IPR015854">
    <property type="entry name" value="ABC_transpr_LolD-like"/>
</dbReference>
<dbReference type="PANTHER" id="PTHR24220:SF685">
    <property type="entry name" value="ABC TRANSPORTER RELATED"/>
    <property type="match status" value="1"/>
</dbReference>
<dbReference type="CDD" id="cd03255">
    <property type="entry name" value="ABC_MJ0796_LolCDE_FtsE"/>
    <property type="match status" value="1"/>
</dbReference>
<gene>
    <name evidence="5" type="ORF">JM949_25500</name>
</gene>
<evidence type="ECO:0000313" key="5">
    <source>
        <dbReference type="EMBL" id="MBM0278442.1"/>
    </source>
</evidence>
<organism evidence="5 6">
    <name type="scientific">Micromonospora tarensis</name>
    <dbReference type="NCBI Taxonomy" id="2806100"/>
    <lineage>
        <taxon>Bacteria</taxon>
        <taxon>Bacillati</taxon>
        <taxon>Actinomycetota</taxon>
        <taxon>Actinomycetes</taxon>
        <taxon>Micromonosporales</taxon>
        <taxon>Micromonosporaceae</taxon>
        <taxon>Micromonospora</taxon>
    </lineage>
</organism>
<reference evidence="5 6" key="1">
    <citation type="submission" date="2021-01" db="EMBL/GenBank/DDBJ databases">
        <title>Draft genome sequence of Micromonospora sp. strain STR1s_6.</title>
        <authorList>
            <person name="Karlyshev A."/>
            <person name="Jawad R."/>
        </authorList>
    </citation>
    <scope>NUCLEOTIDE SEQUENCE [LARGE SCALE GENOMIC DNA]</scope>
    <source>
        <strain evidence="5 6">STR1S-6</strain>
    </source>
</reference>
<evidence type="ECO:0000259" key="4">
    <source>
        <dbReference type="PROSITE" id="PS50893"/>
    </source>
</evidence>
<dbReference type="EMBL" id="JAEVHL010000171">
    <property type="protein sequence ID" value="MBM0278442.1"/>
    <property type="molecule type" value="Genomic_DNA"/>
</dbReference>
<proteinExistence type="predicted"/>
<evidence type="ECO:0000256" key="3">
    <source>
        <dbReference type="ARBA" id="ARBA00022840"/>
    </source>
</evidence>
<dbReference type="Proteomes" id="UP000622245">
    <property type="component" value="Unassembled WGS sequence"/>
</dbReference>
<name>A0ABS1YM97_9ACTN</name>
<dbReference type="Pfam" id="PF00005">
    <property type="entry name" value="ABC_tran"/>
    <property type="match status" value="1"/>
</dbReference>
<sequence length="240" mass="25308">MSSEPLLSVRGVHRRFRTGPTVVHALHGVSFDVAAGAMVALVGRSGSGKTTLLNVVGGLDRPDAGTVRVNGTDVTALDEDGLSRLRREQVSYVFQSFGLIPVLSAAENVAAPLRLTRVAPADRERRVELLLELVGLADHAQQRPAELSGGQQQRVAIARALAASPRLLLADEPTGQLDAETGLGVMALLRGIAESEGVTVLVSTHDAVMMALADRVIRIHDGRLDEPATGQPYQPVPDAG</sequence>
<dbReference type="InterPro" id="IPR003439">
    <property type="entry name" value="ABC_transporter-like_ATP-bd"/>
</dbReference>
<dbReference type="PROSITE" id="PS00211">
    <property type="entry name" value="ABC_TRANSPORTER_1"/>
    <property type="match status" value="1"/>
</dbReference>
<dbReference type="Gene3D" id="3.40.50.300">
    <property type="entry name" value="P-loop containing nucleotide triphosphate hydrolases"/>
    <property type="match status" value="1"/>
</dbReference>
<dbReference type="GO" id="GO:0005524">
    <property type="term" value="F:ATP binding"/>
    <property type="evidence" value="ECO:0007669"/>
    <property type="project" value="UniProtKB-KW"/>
</dbReference>
<keyword evidence="3 5" id="KW-0067">ATP-binding</keyword>
<keyword evidence="2" id="KW-0547">Nucleotide-binding</keyword>
<dbReference type="SMART" id="SM00382">
    <property type="entry name" value="AAA"/>
    <property type="match status" value="1"/>
</dbReference>